<evidence type="ECO:0000313" key="2">
    <source>
        <dbReference type="Proteomes" id="UP001527882"/>
    </source>
</evidence>
<proteinExistence type="predicted"/>
<protein>
    <submittedName>
        <fullName evidence="1">Cold-inducible protein YdjO-related protein</fullName>
    </submittedName>
</protein>
<evidence type="ECO:0000313" key="1">
    <source>
        <dbReference type="EMBL" id="MCZ8516794.1"/>
    </source>
</evidence>
<keyword evidence="2" id="KW-1185">Reference proteome</keyword>
<dbReference type="EMBL" id="JAQAGZ010000027">
    <property type="protein sequence ID" value="MCZ8516794.1"/>
    <property type="molecule type" value="Genomic_DNA"/>
</dbReference>
<dbReference type="Pfam" id="PF14169">
    <property type="entry name" value="YdjO"/>
    <property type="match status" value="1"/>
</dbReference>
<sequence length="71" mass="8211">MSTTSMEKTEEILNVWNCKNNDCNAWIRDEFVTEAAPECPMCSEPMVQGTRAIPIKTNKSNRKFIIGKRRF</sequence>
<name>A0ABT4QIX5_9BACL</name>
<comment type="caution">
    <text evidence="1">The sequence shown here is derived from an EMBL/GenBank/DDBJ whole genome shotgun (WGS) entry which is preliminary data.</text>
</comment>
<dbReference type="InterPro" id="IPR025916">
    <property type="entry name" value="YdjO"/>
</dbReference>
<accession>A0ABT4QIX5</accession>
<gene>
    <name evidence="1" type="ORF">O9H85_31405</name>
</gene>
<reference evidence="1 2" key="1">
    <citation type="submission" date="2022-12" db="EMBL/GenBank/DDBJ databases">
        <title>Draft genome sequence of Paenibacillus sp. dW9.</title>
        <authorList>
            <person name="Choi E.-W."/>
            <person name="Kim D.-U."/>
        </authorList>
    </citation>
    <scope>NUCLEOTIDE SEQUENCE [LARGE SCALE GENOMIC DNA]</scope>
    <source>
        <strain evidence="2">dW9</strain>
    </source>
</reference>
<dbReference type="RefSeq" id="WP_269885330.1">
    <property type="nucleotide sequence ID" value="NZ_JAQAGZ010000027.1"/>
</dbReference>
<organism evidence="1 2">
    <name type="scientific">Paenibacillus gyeongsangnamensis</name>
    <dbReference type="NCBI Taxonomy" id="3388067"/>
    <lineage>
        <taxon>Bacteria</taxon>
        <taxon>Bacillati</taxon>
        <taxon>Bacillota</taxon>
        <taxon>Bacilli</taxon>
        <taxon>Bacillales</taxon>
        <taxon>Paenibacillaceae</taxon>
        <taxon>Paenibacillus</taxon>
    </lineage>
</organism>
<dbReference type="Proteomes" id="UP001527882">
    <property type="component" value="Unassembled WGS sequence"/>
</dbReference>